<evidence type="ECO:0000256" key="1">
    <source>
        <dbReference type="ARBA" id="ARBA00000109"/>
    </source>
</evidence>
<keyword evidence="8" id="KW-0479">Metal-binding</keyword>
<evidence type="ECO:0000256" key="6">
    <source>
        <dbReference type="ARBA" id="ARBA00022801"/>
    </source>
</evidence>
<dbReference type="SUPFAM" id="SSF69065">
    <property type="entry name" value="RNase III domain-like"/>
    <property type="match status" value="1"/>
</dbReference>
<keyword evidence="8" id="KW-0963">Cytoplasm</keyword>
<comment type="cofactor">
    <cofactor evidence="8">
        <name>Mg(2+)</name>
        <dbReference type="ChEBI" id="CHEBI:18420"/>
    </cofactor>
</comment>
<dbReference type="PROSITE" id="PS00517">
    <property type="entry name" value="RNASE_3_1"/>
    <property type="match status" value="1"/>
</dbReference>
<feature type="binding site" evidence="8">
    <location>
        <position position="148"/>
    </location>
    <ligand>
        <name>Mg(2+)</name>
        <dbReference type="ChEBI" id="CHEBI:18420"/>
    </ligand>
</feature>
<dbReference type="CDD" id="cd00593">
    <property type="entry name" value="RIBOc"/>
    <property type="match status" value="1"/>
</dbReference>
<evidence type="ECO:0000256" key="8">
    <source>
        <dbReference type="HAMAP-Rule" id="MF_00104"/>
    </source>
</evidence>
<evidence type="ECO:0000259" key="10">
    <source>
        <dbReference type="PROSITE" id="PS50137"/>
    </source>
</evidence>
<dbReference type="NCBIfam" id="TIGR02191">
    <property type="entry name" value="RNaseIII"/>
    <property type="match status" value="1"/>
</dbReference>
<comment type="function">
    <text evidence="8">Digests double-stranded RNA. Involved in the processing of primary rRNA transcript to yield the immediate precursors to the large and small rRNAs (23S and 16S). Processes some mRNAs, and tRNAs when they are encoded in the rRNA operon. Processes pre-crRNA and tracrRNA of type II CRISPR loci if present in the organism.</text>
</comment>
<keyword evidence="8" id="KW-0698">rRNA processing</keyword>
<feature type="domain" description="DRBM" evidence="10">
    <location>
        <begin position="184"/>
        <end position="253"/>
    </location>
</feature>
<feature type="binding site" evidence="8">
    <location>
        <position position="145"/>
    </location>
    <ligand>
        <name>Mg(2+)</name>
        <dbReference type="ChEBI" id="CHEBI:18420"/>
    </ligand>
</feature>
<feature type="binding site" evidence="8">
    <location>
        <position position="72"/>
    </location>
    <ligand>
        <name>Mg(2+)</name>
        <dbReference type="ChEBI" id="CHEBI:18420"/>
    </ligand>
</feature>
<keyword evidence="8" id="KW-0460">Magnesium</keyword>
<feature type="compositionally biased region" description="Basic residues" evidence="9">
    <location>
        <begin position="9"/>
        <end position="23"/>
    </location>
</feature>
<evidence type="ECO:0000256" key="9">
    <source>
        <dbReference type="SAM" id="MobiDB-lite"/>
    </source>
</evidence>
<feature type="region of interest" description="Disordered" evidence="9">
    <location>
        <begin position="1"/>
        <end position="26"/>
    </location>
</feature>
<dbReference type="PROSITE" id="PS50142">
    <property type="entry name" value="RNASE_3_2"/>
    <property type="match status" value="1"/>
</dbReference>
<dbReference type="PANTHER" id="PTHR11207:SF0">
    <property type="entry name" value="RIBONUCLEASE 3"/>
    <property type="match status" value="1"/>
</dbReference>
<dbReference type="InterPro" id="IPR011907">
    <property type="entry name" value="RNase_III"/>
</dbReference>
<comment type="caution">
    <text evidence="12">The sequence shown here is derived from an EMBL/GenBank/DDBJ whole genome shotgun (WGS) entry which is preliminary data.</text>
</comment>
<dbReference type="Pfam" id="PF00035">
    <property type="entry name" value="dsrm"/>
    <property type="match status" value="1"/>
</dbReference>
<reference evidence="13" key="1">
    <citation type="journal article" date="2019" name="Int. J. Syst. Evol. Microbiol.">
        <title>The Global Catalogue of Microorganisms (GCM) 10K type strain sequencing project: providing services to taxonomists for standard genome sequencing and annotation.</title>
        <authorList>
            <consortium name="The Broad Institute Genomics Platform"/>
            <consortium name="The Broad Institute Genome Sequencing Center for Infectious Disease"/>
            <person name="Wu L."/>
            <person name="Ma J."/>
        </authorList>
    </citation>
    <scope>NUCLEOTIDE SEQUENCE [LARGE SCALE GENOMIC DNA]</scope>
    <source>
        <strain evidence="13">CCUG 51308</strain>
    </source>
</reference>
<evidence type="ECO:0000256" key="5">
    <source>
        <dbReference type="ARBA" id="ARBA00022759"/>
    </source>
</evidence>
<gene>
    <name evidence="8 12" type="primary">rnc</name>
    <name evidence="12" type="ORF">ACFQS8_03340</name>
</gene>
<comment type="subunit">
    <text evidence="8">Homodimer.</text>
</comment>
<comment type="similarity">
    <text evidence="2">Belongs to the ribonuclease III family.</text>
</comment>
<dbReference type="Gene3D" id="1.10.1520.10">
    <property type="entry name" value="Ribonuclease III domain"/>
    <property type="match status" value="1"/>
</dbReference>
<proteinExistence type="inferred from homology"/>
<evidence type="ECO:0000313" key="13">
    <source>
        <dbReference type="Proteomes" id="UP001596492"/>
    </source>
</evidence>
<dbReference type="GO" id="GO:0004525">
    <property type="term" value="F:ribonuclease III activity"/>
    <property type="evidence" value="ECO:0007669"/>
    <property type="project" value="UniProtKB-EC"/>
</dbReference>
<sequence>MPRPNSSHTGKRRRNRDRIRRSTPPRLTDTARKELQNIIGVKFKDISLLDRAFTHTSSVPGEAADWSNERLEFLGDRVLGLVVASQLIARFEKEREGGLAPRLNALVSRDTCAKIASDLGFGQYLILDASEASRGGAEKTSLLADVAESVIGAIYLDAGLKASEIFIVKYWKEYFKTLKNAPRDPKSALQEWAQKDGRPAPVYESINRTGPDHAPVFTIEVRVEGVKPVAGDGASKQEAERAAASAMLDNLGESVE</sequence>
<comment type="subcellular location">
    <subcellularLocation>
        <location evidence="8">Cytoplasm</location>
    </subcellularLocation>
</comment>
<feature type="active site" evidence="8">
    <location>
        <position position="148"/>
    </location>
</feature>
<dbReference type="SMART" id="SM00358">
    <property type="entry name" value="DSRM"/>
    <property type="match status" value="1"/>
</dbReference>
<dbReference type="Proteomes" id="UP001596492">
    <property type="component" value="Unassembled WGS sequence"/>
</dbReference>
<dbReference type="HAMAP" id="MF_00104">
    <property type="entry name" value="RNase_III"/>
    <property type="match status" value="1"/>
</dbReference>
<dbReference type="Gene3D" id="3.30.160.20">
    <property type="match status" value="1"/>
</dbReference>
<keyword evidence="7 8" id="KW-0694">RNA-binding</keyword>
<dbReference type="SMART" id="SM00535">
    <property type="entry name" value="RIBOc"/>
    <property type="match status" value="1"/>
</dbReference>
<dbReference type="SUPFAM" id="SSF54768">
    <property type="entry name" value="dsRNA-binding domain-like"/>
    <property type="match status" value="1"/>
</dbReference>
<dbReference type="EMBL" id="JBHTBR010000002">
    <property type="protein sequence ID" value="MFC7290640.1"/>
    <property type="molecule type" value="Genomic_DNA"/>
</dbReference>
<organism evidence="12 13">
    <name type="scientific">Hirschia litorea</name>
    <dbReference type="NCBI Taxonomy" id="1199156"/>
    <lineage>
        <taxon>Bacteria</taxon>
        <taxon>Pseudomonadati</taxon>
        <taxon>Pseudomonadota</taxon>
        <taxon>Alphaproteobacteria</taxon>
        <taxon>Hyphomonadales</taxon>
        <taxon>Hyphomonadaceae</taxon>
        <taxon>Hirschia</taxon>
    </lineage>
</organism>
<keyword evidence="3 8" id="KW-0507">mRNA processing</keyword>
<feature type="active site" evidence="8">
    <location>
        <position position="76"/>
    </location>
</feature>
<dbReference type="RefSeq" id="WP_382165693.1">
    <property type="nucleotide sequence ID" value="NZ_JBHTBR010000002.1"/>
</dbReference>
<protein>
    <recommendedName>
        <fullName evidence="8">Ribonuclease 3</fullName>
        <ecNumber evidence="8">3.1.26.3</ecNumber>
    </recommendedName>
    <alternativeName>
        <fullName evidence="8">Ribonuclease III</fullName>
        <shortName evidence="8">RNase III</shortName>
    </alternativeName>
</protein>
<dbReference type="Pfam" id="PF14622">
    <property type="entry name" value="Ribonucleas_3_3"/>
    <property type="match status" value="1"/>
</dbReference>
<evidence type="ECO:0000256" key="2">
    <source>
        <dbReference type="ARBA" id="ARBA00010183"/>
    </source>
</evidence>
<dbReference type="PROSITE" id="PS50137">
    <property type="entry name" value="DS_RBD"/>
    <property type="match status" value="1"/>
</dbReference>
<keyword evidence="4 8" id="KW-0540">Nuclease</keyword>
<comment type="catalytic activity">
    <reaction evidence="1 8">
        <text>Endonucleolytic cleavage to 5'-phosphomonoester.</text>
        <dbReference type="EC" id="3.1.26.3"/>
    </reaction>
</comment>
<keyword evidence="6 8" id="KW-0378">Hydrolase</keyword>
<accession>A0ABW2III5</accession>
<evidence type="ECO:0000259" key="11">
    <source>
        <dbReference type="PROSITE" id="PS50142"/>
    </source>
</evidence>
<keyword evidence="8" id="KW-0699">rRNA-binding</keyword>
<evidence type="ECO:0000313" key="12">
    <source>
        <dbReference type="EMBL" id="MFC7290640.1"/>
    </source>
</evidence>
<keyword evidence="13" id="KW-1185">Reference proteome</keyword>
<evidence type="ECO:0000256" key="3">
    <source>
        <dbReference type="ARBA" id="ARBA00022664"/>
    </source>
</evidence>
<dbReference type="InterPro" id="IPR014720">
    <property type="entry name" value="dsRBD_dom"/>
</dbReference>
<keyword evidence="8" id="KW-0819">tRNA processing</keyword>
<name>A0ABW2III5_9PROT</name>
<dbReference type="InterPro" id="IPR036389">
    <property type="entry name" value="RNase_III_sf"/>
</dbReference>
<dbReference type="CDD" id="cd10845">
    <property type="entry name" value="DSRM_RNAse_III_family"/>
    <property type="match status" value="1"/>
</dbReference>
<feature type="domain" description="RNase III" evidence="11">
    <location>
        <begin position="32"/>
        <end position="159"/>
    </location>
</feature>
<dbReference type="InterPro" id="IPR000999">
    <property type="entry name" value="RNase_III_dom"/>
</dbReference>
<evidence type="ECO:0000256" key="7">
    <source>
        <dbReference type="ARBA" id="ARBA00022884"/>
    </source>
</evidence>
<keyword evidence="5 8" id="KW-0255">Endonuclease</keyword>
<dbReference type="PANTHER" id="PTHR11207">
    <property type="entry name" value="RIBONUCLEASE III"/>
    <property type="match status" value="1"/>
</dbReference>
<feature type="region of interest" description="Disordered" evidence="9">
    <location>
        <begin position="230"/>
        <end position="256"/>
    </location>
</feature>
<dbReference type="EC" id="3.1.26.3" evidence="8"/>
<evidence type="ECO:0000256" key="4">
    <source>
        <dbReference type="ARBA" id="ARBA00022722"/>
    </source>
</evidence>